<feature type="compositionally biased region" description="Low complexity" evidence="1">
    <location>
        <begin position="1"/>
        <end position="37"/>
    </location>
</feature>
<evidence type="ECO:0000313" key="3">
    <source>
        <dbReference type="Proteomes" id="UP000184546"/>
    </source>
</evidence>
<dbReference type="OrthoDB" id="5580261at2759"/>
<dbReference type="GeneID" id="30975833"/>
<dbReference type="RefSeq" id="XP_020051829.1">
    <property type="nucleotide sequence ID" value="XM_020202019.1"/>
</dbReference>
<dbReference type="STRING" id="690307.A0A1L9WH45"/>
<accession>A0A1L9WH45</accession>
<dbReference type="OMA" id="VGAFHYG"/>
<keyword evidence="3" id="KW-1185">Reference proteome</keyword>
<dbReference type="AlphaFoldDB" id="A0A1L9WH45"/>
<feature type="region of interest" description="Disordered" evidence="1">
    <location>
        <begin position="1"/>
        <end position="44"/>
    </location>
</feature>
<organism evidence="2 3">
    <name type="scientific">Aspergillus aculeatus (strain ATCC 16872 / CBS 172.66 / WB 5094)</name>
    <dbReference type="NCBI Taxonomy" id="690307"/>
    <lineage>
        <taxon>Eukaryota</taxon>
        <taxon>Fungi</taxon>
        <taxon>Dikarya</taxon>
        <taxon>Ascomycota</taxon>
        <taxon>Pezizomycotina</taxon>
        <taxon>Eurotiomycetes</taxon>
        <taxon>Eurotiomycetidae</taxon>
        <taxon>Eurotiales</taxon>
        <taxon>Aspergillaceae</taxon>
        <taxon>Aspergillus</taxon>
        <taxon>Aspergillus subgen. Circumdati</taxon>
    </lineage>
</organism>
<dbReference type="Proteomes" id="UP000184546">
    <property type="component" value="Unassembled WGS sequence"/>
</dbReference>
<dbReference type="PANTHER" id="PTHR28002:SF1">
    <property type="entry name" value="MIOREX COMPLEX COMPONENT 11"/>
    <property type="match status" value="1"/>
</dbReference>
<dbReference type="PANTHER" id="PTHR28002">
    <property type="entry name" value="MIOREX COMPLEX COMPONENT 11"/>
    <property type="match status" value="1"/>
</dbReference>
<proteinExistence type="predicted"/>
<dbReference type="InterPro" id="IPR018811">
    <property type="entry name" value="MRX11"/>
</dbReference>
<protein>
    <submittedName>
        <fullName evidence="2">Uncharacterized protein</fullName>
    </submittedName>
</protein>
<reference evidence="3" key="1">
    <citation type="journal article" date="2017" name="Genome Biol.">
        <title>Comparative genomics reveals high biological diversity and specific adaptations in the industrially and medically important fungal genus Aspergillus.</title>
        <authorList>
            <person name="de Vries R.P."/>
            <person name="Riley R."/>
            <person name="Wiebenga A."/>
            <person name="Aguilar-Osorio G."/>
            <person name="Amillis S."/>
            <person name="Uchima C.A."/>
            <person name="Anderluh G."/>
            <person name="Asadollahi M."/>
            <person name="Askin M."/>
            <person name="Barry K."/>
            <person name="Battaglia E."/>
            <person name="Bayram O."/>
            <person name="Benocci T."/>
            <person name="Braus-Stromeyer S.A."/>
            <person name="Caldana C."/>
            <person name="Canovas D."/>
            <person name="Cerqueira G.C."/>
            <person name="Chen F."/>
            <person name="Chen W."/>
            <person name="Choi C."/>
            <person name="Clum A."/>
            <person name="Dos Santos R.A."/>
            <person name="Damasio A.R."/>
            <person name="Diallinas G."/>
            <person name="Emri T."/>
            <person name="Fekete E."/>
            <person name="Flipphi M."/>
            <person name="Freyberg S."/>
            <person name="Gallo A."/>
            <person name="Gournas C."/>
            <person name="Habgood R."/>
            <person name="Hainaut M."/>
            <person name="Harispe M.L."/>
            <person name="Henrissat B."/>
            <person name="Hilden K.S."/>
            <person name="Hope R."/>
            <person name="Hossain A."/>
            <person name="Karabika E."/>
            <person name="Karaffa L."/>
            <person name="Karanyi Z."/>
            <person name="Krasevec N."/>
            <person name="Kuo A."/>
            <person name="Kusch H."/>
            <person name="LaButti K."/>
            <person name="Lagendijk E.L."/>
            <person name="Lapidus A."/>
            <person name="Levasseur A."/>
            <person name="Lindquist E."/>
            <person name="Lipzen A."/>
            <person name="Logrieco A.F."/>
            <person name="MacCabe A."/>
            <person name="Maekelae M.R."/>
            <person name="Malavazi I."/>
            <person name="Melin P."/>
            <person name="Meyer V."/>
            <person name="Mielnichuk N."/>
            <person name="Miskei M."/>
            <person name="Molnar A.P."/>
            <person name="Mule G."/>
            <person name="Ngan C.Y."/>
            <person name="Orejas M."/>
            <person name="Orosz E."/>
            <person name="Ouedraogo J.P."/>
            <person name="Overkamp K.M."/>
            <person name="Park H.-S."/>
            <person name="Perrone G."/>
            <person name="Piumi F."/>
            <person name="Punt P.J."/>
            <person name="Ram A.F."/>
            <person name="Ramon A."/>
            <person name="Rauscher S."/>
            <person name="Record E."/>
            <person name="Riano-Pachon D.M."/>
            <person name="Robert V."/>
            <person name="Roehrig J."/>
            <person name="Ruller R."/>
            <person name="Salamov A."/>
            <person name="Salih N.S."/>
            <person name="Samson R.A."/>
            <person name="Sandor E."/>
            <person name="Sanguinetti M."/>
            <person name="Schuetze T."/>
            <person name="Sepcic K."/>
            <person name="Shelest E."/>
            <person name="Sherlock G."/>
            <person name="Sophianopoulou V."/>
            <person name="Squina F.M."/>
            <person name="Sun H."/>
            <person name="Susca A."/>
            <person name="Todd R.B."/>
            <person name="Tsang A."/>
            <person name="Unkles S.E."/>
            <person name="van de Wiele N."/>
            <person name="van Rossen-Uffink D."/>
            <person name="Oliveira J.V."/>
            <person name="Vesth T.C."/>
            <person name="Visser J."/>
            <person name="Yu J.-H."/>
            <person name="Zhou M."/>
            <person name="Andersen M.R."/>
            <person name="Archer D.B."/>
            <person name="Baker S.E."/>
            <person name="Benoit I."/>
            <person name="Brakhage A.A."/>
            <person name="Braus G.H."/>
            <person name="Fischer R."/>
            <person name="Frisvad J.C."/>
            <person name="Goldman G.H."/>
            <person name="Houbraken J."/>
            <person name="Oakley B."/>
            <person name="Pocsi I."/>
            <person name="Scazzocchio C."/>
            <person name="Seiboth B."/>
            <person name="vanKuyk P.A."/>
            <person name="Wortman J."/>
            <person name="Dyer P.S."/>
            <person name="Grigoriev I.V."/>
        </authorList>
    </citation>
    <scope>NUCLEOTIDE SEQUENCE [LARGE SCALE GENOMIC DNA]</scope>
    <source>
        <strain evidence="3">ATCC 16872 / CBS 172.66 / WB 5094</strain>
    </source>
</reference>
<gene>
    <name evidence="2" type="ORF">ASPACDRAFT_47845</name>
</gene>
<dbReference type="Pfam" id="PF10306">
    <property type="entry name" value="FLILHELTA"/>
    <property type="match status" value="1"/>
</dbReference>
<dbReference type="VEuPathDB" id="FungiDB:ASPACDRAFT_47845"/>
<sequence>MASQRSISRLTHFSSSSFSSFTSHLKPSSRRYTSTTPSPSPPAAAKDLRARLQRFNDRLPPFLRTYTTPLLGAPATHVTSFLILHELTAIVPLFGLAAAFHYGNWLPDLTASESFQQGTQRFQRWLRKKGWVDEVTQVDLASLVEGDGGGLAERVAGNSRSQTEGVRLVLEFATAYTVTKFLLPVRIAASVWATPWFARVILGPLGKGVRGLLGRK</sequence>
<dbReference type="EMBL" id="KV878989">
    <property type="protein sequence ID" value="OJJ95489.1"/>
    <property type="molecule type" value="Genomic_DNA"/>
</dbReference>
<evidence type="ECO:0000313" key="2">
    <source>
        <dbReference type="EMBL" id="OJJ95489.1"/>
    </source>
</evidence>
<evidence type="ECO:0000256" key="1">
    <source>
        <dbReference type="SAM" id="MobiDB-lite"/>
    </source>
</evidence>
<dbReference type="GO" id="GO:0005739">
    <property type="term" value="C:mitochondrion"/>
    <property type="evidence" value="ECO:0007669"/>
    <property type="project" value="TreeGrafter"/>
</dbReference>
<name>A0A1L9WH45_ASPA1</name>